<proteinExistence type="predicted"/>
<dbReference type="EMBL" id="LR881183">
    <property type="protein sequence ID" value="CAD5244312.1"/>
    <property type="molecule type" value="Genomic_DNA"/>
</dbReference>
<keyword evidence="3" id="KW-1185">Reference proteome</keyword>
<dbReference type="GeneID" id="58918901"/>
<evidence type="ECO:0000313" key="3">
    <source>
        <dbReference type="Proteomes" id="UP000516304"/>
    </source>
</evidence>
<organism evidence="2 3">
    <name type="scientific">Thermococcus camini</name>
    <dbReference type="NCBI Taxonomy" id="2016373"/>
    <lineage>
        <taxon>Archaea</taxon>
        <taxon>Methanobacteriati</taxon>
        <taxon>Methanobacteriota</taxon>
        <taxon>Thermococci</taxon>
        <taxon>Thermococcales</taxon>
        <taxon>Thermococcaceae</taxon>
        <taxon>Thermococcus</taxon>
    </lineage>
</organism>
<dbReference type="KEGG" id="tcq:TIRI35C_1158"/>
<accession>A0A7G2D7A5</accession>
<keyword evidence="1" id="KW-0472">Membrane</keyword>
<dbReference type="Proteomes" id="UP000516304">
    <property type="component" value="Chromosome TIRI35C"/>
</dbReference>
<reference evidence="2 3" key="1">
    <citation type="submission" date="2020-09" db="EMBL/GenBank/DDBJ databases">
        <authorList>
            <person name="Courtine D."/>
        </authorList>
    </citation>
    <scope>NUCLEOTIDE SEQUENCE [LARGE SCALE GENOMIC DNA]</scope>
    <source>
        <strain evidence="2 3">IRI35c</strain>
    </source>
</reference>
<evidence type="ECO:0000313" key="2">
    <source>
        <dbReference type="EMBL" id="CAD5244312.1"/>
    </source>
</evidence>
<gene>
    <name evidence="2" type="ORF">TIRI35C_1158</name>
</gene>
<evidence type="ECO:0000256" key="1">
    <source>
        <dbReference type="SAM" id="Phobius"/>
    </source>
</evidence>
<keyword evidence="1" id="KW-1133">Transmembrane helix</keyword>
<protein>
    <submittedName>
        <fullName evidence="2">Uncharacterized protein</fullName>
    </submittedName>
</protein>
<keyword evidence="1" id="KW-0812">Transmembrane</keyword>
<dbReference type="AlphaFoldDB" id="A0A7G2D7A5"/>
<feature type="transmembrane region" description="Helical" evidence="1">
    <location>
        <begin position="292"/>
        <end position="309"/>
    </location>
</feature>
<sequence length="312" mass="35318">MSKSLLLLLPALILLISPLAAAQSDGFITSIRVYPGESDAFIVVGWDLAYYTMCPGTGSEEKLCYCSLDPTFFRRYVFYFNGSNVAYVPQLSNVDVEIGFSHSNSSWRMAYMFGEIKPGLPEANESNYYEIHPGKACVRPLGNLSYLFRPYHGIPGRVEGDTLVFSNGSQTYRVPLENLKGHVLLKSDYDNFRAVFLKNGVLFYVPFYEGTTDYGYPNVIIHGRGNCSPDNLMVENVDKLNPIVLFFYDGDELKTFPLYRITYNDSPDLRPEVLINMTLDFSQCEREICGNGIILVILLLAFAFVLWTSRRH</sequence>
<name>A0A7G2D7A5_9EURY</name>
<dbReference type="RefSeq" id="WP_188202105.1">
    <property type="nucleotide sequence ID" value="NZ_LR881183.1"/>
</dbReference>